<keyword evidence="3" id="KW-1185">Reference proteome</keyword>
<dbReference type="Pfam" id="PF07875">
    <property type="entry name" value="Coat_F"/>
    <property type="match status" value="1"/>
</dbReference>
<feature type="compositionally biased region" description="Low complexity" evidence="1">
    <location>
        <begin position="1"/>
        <end position="18"/>
    </location>
</feature>
<dbReference type="InterPro" id="IPR012347">
    <property type="entry name" value="Ferritin-like"/>
</dbReference>
<dbReference type="AlphaFoldDB" id="A0A8J8GFD5"/>
<dbReference type="RefSeq" id="WP_173732137.1">
    <property type="nucleotide sequence ID" value="NZ_JABTTE010000024.1"/>
</dbReference>
<gene>
    <name evidence="2" type="ORF">HR057_14355</name>
</gene>
<dbReference type="Proteomes" id="UP000625804">
    <property type="component" value="Unassembled WGS sequence"/>
</dbReference>
<proteinExistence type="predicted"/>
<evidence type="ECO:0000313" key="2">
    <source>
        <dbReference type="EMBL" id="NSL52935.1"/>
    </source>
</evidence>
<comment type="caution">
    <text evidence="2">The sequence shown here is derived from an EMBL/GenBank/DDBJ whole genome shotgun (WGS) entry which is preliminary data.</text>
</comment>
<feature type="compositionally biased region" description="Polar residues" evidence="1">
    <location>
        <begin position="19"/>
        <end position="33"/>
    </location>
</feature>
<keyword evidence="2" id="KW-0946">Virion</keyword>
<organism evidence="2 3">
    <name type="scientific">Calidifontibacillus erzurumensis</name>
    <dbReference type="NCBI Taxonomy" id="2741433"/>
    <lineage>
        <taxon>Bacteria</taxon>
        <taxon>Bacillati</taxon>
        <taxon>Bacillota</taxon>
        <taxon>Bacilli</taxon>
        <taxon>Bacillales</taxon>
        <taxon>Bacillaceae</taxon>
        <taxon>Calidifontibacillus/Schinkia group</taxon>
        <taxon>Calidifontibacillus</taxon>
    </lineage>
</organism>
<evidence type="ECO:0000256" key="1">
    <source>
        <dbReference type="SAM" id="MobiDB-lite"/>
    </source>
</evidence>
<protein>
    <submittedName>
        <fullName evidence="2">Spore coat protein</fullName>
    </submittedName>
</protein>
<evidence type="ECO:0000313" key="3">
    <source>
        <dbReference type="Proteomes" id="UP000625804"/>
    </source>
</evidence>
<dbReference type="EMBL" id="JABTTE010000024">
    <property type="protein sequence ID" value="NSL52935.1"/>
    <property type="molecule type" value="Genomic_DNA"/>
</dbReference>
<sequence>MNQNMNQTMNQDQGQNQQKISNPKTQVPNTPQMNDRDFANDMLATEKYMTDAYSTALNEASHDGLYRDLIRIFNETQDCQRNLYNVMFQKGWYSLEAVPEQKLQQDFQQFQGYTSQWPYNNSMIQ</sequence>
<feature type="region of interest" description="Disordered" evidence="1">
    <location>
        <begin position="1"/>
        <end position="37"/>
    </location>
</feature>
<name>A0A8J8GFD5_9BACI</name>
<reference evidence="2" key="1">
    <citation type="submission" date="2020-06" db="EMBL/GenBank/DDBJ databases">
        <title>A novel thermopfilic bacterium from Erzurum, Turkey.</title>
        <authorList>
            <person name="Adiguzel A."/>
            <person name="Ay H."/>
            <person name="Baltaci M.O."/>
        </authorList>
    </citation>
    <scope>NUCLEOTIDE SEQUENCE</scope>
    <source>
        <strain evidence="2">P2</strain>
    </source>
</reference>
<dbReference type="Gene3D" id="1.20.1260.10">
    <property type="match status" value="1"/>
</dbReference>
<accession>A0A8J8GFD5</accession>
<keyword evidence="2" id="KW-0167">Capsid protein</keyword>
<dbReference type="InterPro" id="IPR012851">
    <property type="entry name" value="Spore_coat_CotF-like"/>
</dbReference>